<protein>
    <recommendedName>
        <fullName evidence="2">Ig-like domain-containing protein</fullName>
    </recommendedName>
</protein>
<dbReference type="InterPro" id="IPR036179">
    <property type="entry name" value="Ig-like_dom_sf"/>
</dbReference>
<dbReference type="InterPro" id="IPR007110">
    <property type="entry name" value="Ig-like_dom"/>
</dbReference>
<sequence>MKITNEKGVDVDDIIGPFDEDATLILVCIVTGGNPTPEVTWWQEERMIDRHAEVRHSEQGVARNVLQLERLGRVDLRTKLSCHASNTQLSQPLTKSVEIELNRESYYKKHFFLLLLRYLLFTLRCDASSR</sequence>
<dbReference type="Gene3D" id="2.60.40.10">
    <property type="entry name" value="Immunoglobulins"/>
    <property type="match status" value="1"/>
</dbReference>
<evidence type="ECO:0000259" key="2">
    <source>
        <dbReference type="PROSITE" id="PS50835"/>
    </source>
</evidence>
<evidence type="ECO:0000313" key="3">
    <source>
        <dbReference type="EMBL" id="CAH0111307.1"/>
    </source>
</evidence>
<dbReference type="Proteomes" id="UP000789390">
    <property type="component" value="Unassembled WGS sequence"/>
</dbReference>
<gene>
    <name evidence="3" type="ORF">DGAL_LOCUS14947</name>
</gene>
<dbReference type="Pfam" id="PF08205">
    <property type="entry name" value="C2-set_2"/>
    <property type="match status" value="1"/>
</dbReference>
<dbReference type="EMBL" id="CAKKLH010000313">
    <property type="protein sequence ID" value="CAH0111307.1"/>
    <property type="molecule type" value="Genomic_DNA"/>
</dbReference>
<dbReference type="OrthoDB" id="6351215at2759"/>
<dbReference type="PANTHER" id="PTHR23278">
    <property type="entry name" value="SIDESTEP PROTEIN"/>
    <property type="match status" value="1"/>
</dbReference>
<feature type="domain" description="Ig-like" evidence="2">
    <location>
        <begin position="20"/>
        <end position="98"/>
    </location>
</feature>
<keyword evidence="4" id="KW-1185">Reference proteome</keyword>
<dbReference type="PROSITE" id="PS50835">
    <property type="entry name" value="IG_LIKE"/>
    <property type="match status" value="1"/>
</dbReference>
<evidence type="ECO:0000256" key="1">
    <source>
        <dbReference type="ARBA" id="ARBA00023157"/>
    </source>
</evidence>
<name>A0A8J2RYD5_9CRUS</name>
<dbReference type="PANTHER" id="PTHR23278:SF19">
    <property type="entry name" value="OBSCURIN"/>
    <property type="match status" value="1"/>
</dbReference>
<dbReference type="SUPFAM" id="SSF48726">
    <property type="entry name" value="Immunoglobulin"/>
    <property type="match status" value="1"/>
</dbReference>
<keyword evidence="1" id="KW-1015">Disulfide bond</keyword>
<dbReference type="InterPro" id="IPR013783">
    <property type="entry name" value="Ig-like_fold"/>
</dbReference>
<comment type="caution">
    <text evidence="3">The sequence shown here is derived from an EMBL/GenBank/DDBJ whole genome shotgun (WGS) entry which is preliminary data.</text>
</comment>
<evidence type="ECO:0000313" key="4">
    <source>
        <dbReference type="Proteomes" id="UP000789390"/>
    </source>
</evidence>
<reference evidence="3" key="1">
    <citation type="submission" date="2021-11" db="EMBL/GenBank/DDBJ databases">
        <authorList>
            <person name="Schell T."/>
        </authorList>
    </citation>
    <scope>NUCLEOTIDE SEQUENCE</scope>
    <source>
        <strain evidence="3">M5</strain>
    </source>
</reference>
<organism evidence="3 4">
    <name type="scientific">Daphnia galeata</name>
    <dbReference type="NCBI Taxonomy" id="27404"/>
    <lineage>
        <taxon>Eukaryota</taxon>
        <taxon>Metazoa</taxon>
        <taxon>Ecdysozoa</taxon>
        <taxon>Arthropoda</taxon>
        <taxon>Crustacea</taxon>
        <taxon>Branchiopoda</taxon>
        <taxon>Diplostraca</taxon>
        <taxon>Cladocera</taxon>
        <taxon>Anomopoda</taxon>
        <taxon>Daphniidae</taxon>
        <taxon>Daphnia</taxon>
    </lineage>
</organism>
<accession>A0A8J2RYD5</accession>
<proteinExistence type="predicted"/>
<dbReference type="InterPro" id="IPR013162">
    <property type="entry name" value="CD80_C2-set"/>
</dbReference>
<dbReference type="AlphaFoldDB" id="A0A8J2RYD5"/>